<dbReference type="EMBL" id="BMFL01000004">
    <property type="protein sequence ID" value="GGE92060.1"/>
    <property type="molecule type" value="Genomic_DNA"/>
</dbReference>
<reference evidence="9" key="5">
    <citation type="submission" date="2024-05" db="EMBL/GenBank/DDBJ databases">
        <authorList>
            <person name="Sun Q."/>
            <person name="Zhou Y."/>
        </authorList>
    </citation>
    <scope>NUCLEOTIDE SEQUENCE</scope>
    <source>
        <strain evidence="9">CGMCC 1.12707</strain>
    </source>
</reference>
<dbReference type="PRINTS" id="PR01435">
    <property type="entry name" value="NPOXDRDTASE5"/>
</dbReference>
<dbReference type="InterPro" id="IPR001750">
    <property type="entry name" value="ND/Mrp_TM"/>
</dbReference>
<feature type="transmembrane region" description="Helical" evidence="6">
    <location>
        <begin position="275"/>
        <end position="298"/>
    </location>
</feature>
<dbReference type="InterPro" id="IPR018393">
    <property type="entry name" value="NADHpl_OxRdtase_5_subgr"/>
</dbReference>
<evidence type="ECO:0000313" key="12">
    <source>
        <dbReference type="Proteomes" id="UP000650994"/>
    </source>
</evidence>
<comment type="subcellular location">
    <subcellularLocation>
        <location evidence="1">Endomembrane system</location>
        <topology evidence="1">Multi-pass membrane protein</topology>
    </subcellularLocation>
    <subcellularLocation>
        <location evidence="5">Membrane</location>
        <topology evidence="5">Multi-pass membrane protein</topology>
    </subcellularLocation>
</comment>
<sequence>MEQYIWLIPLIPFIGFLINGLGRNVLSKSLVTFIGSGAVLASFILSIMVFMIVPSGAEAQPLIFKAFNIINLPTMQVPFAFQIDALTSLFLLVITGVGFLIHLYSSAYMSEDKGFAKFFSYLNLFIFFMLILVMGNNFVMMFIGWEGVGLCSFLLIGFWFTNKEYIKAAKKAFIMNRIGDVGFLLAMFWIFKEFGTLEYVKVFNQLAVDPSAFTGFVLTGITLLLFLAATGKSAQLPLFTWLPDAMAGPTPVSALIHAATMVTAGIFMITRCNELFSAAPLTLEIIQYVGIATSFVTATIAMRQNDIKKVLAYSTVSQLGLMFAAIGSGAYIAAVFHVMTHAFFKALLFLGAGSVIHGMHHEQDMRKMGGLGKYMKITHITFLIGCLAIAGIPGLSGFFSKDEMLLGMFISNPLVYGLGFIVSVMTAFYMFRLYAMTFLGDLRDTHVHPHESPSAMTIPLVILAFLSVFAGYIGIPALFMENGHKLQSFLGGVVSIEEVHHIAHSTEYMMMGALLICVLGAIFFAIKKYTNYVDEEATGIAKFFENKWYIDELYDNAVVKPLFELGDVLKKYVEKAGIAAFVVGVGTVSGRASKNVRQLQNGNVGFYIMLMVIGTVAGIAIFFMGYLISK</sequence>
<dbReference type="NCBIfam" id="TIGR01974">
    <property type="entry name" value="NDH_I_L"/>
    <property type="match status" value="1"/>
</dbReference>
<dbReference type="GO" id="GO:0008137">
    <property type="term" value="F:NADH dehydrogenase (ubiquinone) activity"/>
    <property type="evidence" value="ECO:0007669"/>
    <property type="project" value="InterPro"/>
</dbReference>
<feature type="transmembrane region" description="Helical" evidence="6">
    <location>
        <begin position="139"/>
        <end position="160"/>
    </location>
</feature>
<feature type="domain" description="NADH:quinone oxidoreductase/Mrp antiporter transmembrane" evidence="7">
    <location>
        <begin position="136"/>
        <end position="425"/>
    </location>
</feature>
<keyword evidence="3 6" id="KW-1133">Transmembrane helix</keyword>
<feature type="transmembrane region" description="Helical" evidence="6">
    <location>
        <begin position="414"/>
        <end position="435"/>
    </location>
</feature>
<dbReference type="GO" id="GO:0042773">
    <property type="term" value="P:ATP synthesis coupled electron transport"/>
    <property type="evidence" value="ECO:0007669"/>
    <property type="project" value="InterPro"/>
</dbReference>
<feature type="transmembrane region" description="Helical" evidence="6">
    <location>
        <begin position="456"/>
        <end position="479"/>
    </location>
</feature>
<reference evidence="12" key="4">
    <citation type="journal article" date="2019" name="Int. J. Syst. Evol. Microbiol.">
        <title>The Global Catalogue of Microorganisms (GCM) 10K type strain sequencing project: providing services to taxonomists for standard genome sequencing and annotation.</title>
        <authorList>
            <consortium name="The Broad Institute Genomics Platform"/>
            <consortium name="The Broad Institute Genome Sequencing Center for Infectious Disease"/>
            <person name="Wu L."/>
            <person name="Ma J."/>
        </authorList>
    </citation>
    <scope>NUCLEOTIDE SEQUENCE [LARGE SCALE GENOMIC DNA]</scope>
    <source>
        <strain evidence="12">CGMCC 1.12707</strain>
    </source>
</reference>
<feature type="transmembrane region" description="Helical" evidence="6">
    <location>
        <begin position="172"/>
        <end position="191"/>
    </location>
</feature>
<keyword evidence="2 5" id="KW-0812">Transmembrane</keyword>
<feature type="transmembrane region" description="Helical" evidence="6">
    <location>
        <begin position="6"/>
        <end position="26"/>
    </location>
</feature>
<evidence type="ECO:0000256" key="4">
    <source>
        <dbReference type="ARBA" id="ARBA00023136"/>
    </source>
</evidence>
<keyword evidence="12" id="KW-1185">Reference proteome</keyword>
<feature type="transmembrane region" description="Helical" evidence="6">
    <location>
        <begin position="342"/>
        <end position="359"/>
    </location>
</feature>
<dbReference type="Pfam" id="PF00361">
    <property type="entry name" value="Proton_antipo_M"/>
    <property type="match status" value="1"/>
</dbReference>
<dbReference type="AlphaFoldDB" id="A0A1M7A003"/>
<feature type="transmembrane region" description="Helical" evidence="6">
    <location>
        <begin position="79"/>
        <end position="103"/>
    </location>
</feature>
<evidence type="ECO:0000259" key="7">
    <source>
        <dbReference type="Pfam" id="PF00361"/>
    </source>
</evidence>
<dbReference type="EMBL" id="FRBH01000008">
    <property type="protein sequence ID" value="SHL35986.1"/>
    <property type="molecule type" value="Genomic_DNA"/>
</dbReference>
<evidence type="ECO:0000256" key="3">
    <source>
        <dbReference type="ARBA" id="ARBA00022989"/>
    </source>
</evidence>
<dbReference type="InterPro" id="IPR001516">
    <property type="entry name" value="Proton_antipo_N"/>
</dbReference>
<dbReference type="NCBIfam" id="NF005141">
    <property type="entry name" value="PRK06590.1"/>
    <property type="match status" value="1"/>
</dbReference>
<dbReference type="PANTHER" id="PTHR42829">
    <property type="entry name" value="NADH-UBIQUINONE OXIDOREDUCTASE CHAIN 5"/>
    <property type="match status" value="1"/>
</dbReference>
<protein>
    <submittedName>
        <fullName evidence="10">NADH dehydrogenase subunit L</fullName>
    </submittedName>
</protein>
<reference evidence="10" key="2">
    <citation type="submission" date="2016-11" db="EMBL/GenBank/DDBJ databases">
        <authorList>
            <person name="Jaros S."/>
            <person name="Januszkiewicz K."/>
            <person name="Wedrychowicz H."/>
        </authorList>
    </citation>
    <scope>NUCLEOTIDE SEQUENCE [LARGE SCALE GENOMIC DNA]</scope>
    <source>
        <strain evidence="10">DSM 27989</strain>
    </source>
</reference>
<feature type="transmembrane region" description="Helical" evidence="6">
    <location>
        <begin position="508"/>
        <end position="526"/>
    </location>
</feature>
<feature type="transmembrane region" description="Helical" evidence="6">
    <location>
        <begin position="310"/>
        <end position="336"/>
    </location>
</feature>
<dbReference type="STRING" id="1434701.SAMN05443634_108111"/>
<feature type="transmembrane region" description="Helical" evidence="6">
    <location>
        <begin position="115"/>
        <end position="133"/>
    </location>
</feature>
<accession>A0A1M7A003</accession>
<evidence type="ECO:0000256" key="5">
    <source>
        <dbReference type="RuleBase" id="RU000320"/>
    </source>
</evidence>
<dbReference type="InterPro" id="IPR003945">
    <property type="entry name" value="NU5C-like"/>
</dbReference>
<feature type="transmembrane region" description="Helical" evidence="6">
    <location>
        <begin position="252"/>
        <end position="269"/>
    </location>
</feature>
<evidence type="ECO:0000256" key="6">
    <source>
        <dbReference type="SAM" id="Phobius"/>
    </source>
</evidence>
<feature type="transmembrane region" description="Helical" evidence="6">
    <location>
        <begin position="380"/>
        <end position="399"/>
    </location>
</feature>
<dbReference type="GO" id="GO:0048038">
    <property type="term" value="F:quinone binding"/>
    <property type="evidence" value="ECO:0007669"/>
    <property type="project" value="UniProtKB-KW"/>
</dbReference>
<keyword evidence="4 6" id="KW-0472">Membrane</keyword>
<dbReference type="Proteomes" id="UP000184120">
    <property type="component" value="Unassembled WGS sequence"/>
</dbReference>
<dbReference type="GO" id="GO:0016020">
    <property type="term" value="C:membrane"/>
    <property type="evidence" value="ECO:0007669"/>
    <property type="project" value="UniProtKB-SubCell"/>
</dbReference>
<dbReference type="Pfam" id="PF00662">
    <property type="entry name" value="Proton_antipo_N"/>
    <property type="match status" value="1"/>
</dbReference>
<feature type="transmembrane region" description="Helical" evidence="6">
    <location>
        <begin position="604"/>
        <end position="628"/>
    </location>
</feature>
<dbReference type="Gene3D" id="1.20.5.2700">
    <property type="match status" value="1"/>
</dbReference>
<evidence type="ECO:0000313" key="10">
    <source>
        <dbReference type="EMBL" id="SHL35986.1"/>
    </source>
</evidence>
<name>A0A1M7A003_9FLAO</name>
<gene>
    <name evidence="9" type="primary">nuoL</name>
    <name evidence="9" type="ORF">GCM10010984_07150</name>
    <name evidence="10" type="ORF">SAMN05443634_108111</name>
</gene>
<feature type="transmembrane region" description="Helical" evidence="6">
    <location>
        <begin position="211"/>
        <end position="231"/>
    </location>
</feature>
<evidence type="ECO:0000256" key="2">
    <source>
        <dbReference type="ARBA" id="ARBA00022692"/>
    </source>
</evidence>
<dbReference type="PRINTS" id="PR01434">
    <property type="entry name" value="NADHDHGNASE5"/>
</dbReference>
<dbReference type="Proteomes" id="UP000650994">
    <property type="component" value="Unassembled WGS sequence"/>
</dbReference>
<evidence type="ECO:0000313" key="9">
    <source>
        <dbReference type="EMBL" id="GGE92060.1"/>
    </source>
</evidence>
<evidence type="ECO:0000256" key="1">
    <source>
        <dbReference type="ARBA" id="ARBA00004127"/>
    </source>
</evidence>
<proteinExistence type="predicted"/>
<dbReference type="RefSeq" id="WP_072932689.1">
    <property type="nucleotide sequence ID" value="NZ_BMFL01000004.1"/>
</dbReference>
<reference evidence="9" key="1">
    <citation type="journal article" date="2014" name="Int. J. Syst. Evol. Microbiol.">
        <title>Complete genome of a new Firmicutes species belonging to the dominant human colonic microbiota ('Ruminococcus bicirculans') reveals two chromosomes and a selective capacity to utilize plant glucans.</title>
        <authorList>
            <consortium name="NISC Comparative Sequencing Program"/>
            <person name="Wegmann U."/>
            <person name="Louis P."/>
            <person name="Goesmann A."/>
            <person name="Henrissat B."/>
            <person name="Duncan S.H."/>
            <person name="Flint H.J."/>
        </authorList>
    </citation>
    <scope>NUCLEOTIDE SEQUENCE</scope>
    <source>
        <strain evidence="9">CGMCC 1.12707</strain>
    </source>
</reference>
<feature type="transmembrane region" description="Helical" evidence="6">
    <location>
        <begin position="33"/>
        <end position="53"/>
    </location>
</feature>
<dbReference type="PANTHER" id="PTHR42829:SF2">
    <property type="entry name" value="NADH-UBIQUINONE OXIDOREDUCTASE CHAIN 5"/>
    <property type="match status" value="1"/>
</dbReference>
<evidence type="ECO:0000313" key="11">
    <source>
        <dbReference type="Proteomes" id="UP000184120"/>
    </source>
</evidence>
<feature type="domain" description="NADH-Ubiquinone oxidoreductase (complex I) chain 5 N-terminal" evidence="8">
    <location>
        <begin position="71"/>
        <end position="119"/>
    </location>
</feature>
<dbReference type="GO" id="GO:0012505">
    <property type="term" value="C:endomembrane system"/>
    <property type="evidence" value="ECO:0007669"/>
    <property type="project" value="UniProtKB-SubCell"/>
</dbReference>
<dbReference type="GO" id="GO:0003954">
    <property type="term" value="F:NADH dehydrogenase activity"/>
    <property type="evidence" value="ECO:0007669"/>
    <property type="project" value="TreeGrafter"/>
</dbReference>
<dbReference type="OrthoDB" id="9807568at2"/>
<reference evidence="11" key="3">
    <citation type="submission" date="2016-11" db="EMBL/GenBank/DDBJ databases">
        <authorList>
            <person name="Varghese N."/>
            <person name="Submissions S."/>
        </authorList>
    </citation>
    <scope>NUCLEOTIDE SEQUENCE [LARGE SCALE GENOMIC DNA]</scope>
    <source>
        <strain evidence="11">DSM 27989</strain>
    </source>
</reference>
<dbReference type="GO" id="GO:0015990">
    <property type="term" value="P:electron transport coupled proton transport"/>
    <property type="evidence" value="ECO:0007669"/>
    <property type="project" value="TreeGrafter"/>
</dbReference>
<organism evidence="10 11">
    <name type="scientific">Chishuiella changwenlii</name>
    <dbReference type="NCBI Taxonomy" id="1434701"/>
    <lineage>
        <taxon>Bacteria</taxon>
        <taxon>Pseudomonadati</taxon>
        <taxon>Bacteroidota</taxon>
        <taxon>Flavobacteriia</taxon>
        <taxon>Flavobacteriales</taxon>
        <taxon>Weeksellaceae</taxon>
        <taxon>Chishuiella</taxon>
    </lineage>
</organism>
<evidence type="ECO:0000259" key="8">
    <source>
        <dbReference type="Pfam" id="PF00662"/>
    </source>
</evidence>